<dbReference type="InterPro" id="IPR027417">
    <property type="entry name" value="P-loop_NTPase"/>
</dbReference>
<proteinExistence type="predicted"/>
<dbReference type="AlphaFoldDB" id="A0A1G5KLW9"/>
<dbReference type="GO" id="GO:0003924">
    <property type="term" value="F:GTPase activity"/>
    <property type="evidence" value="ECO:0007669"/>
    <property type="project" value="InterPro"/>
</dbReference>
<dbReference type="EMBL" id="FMUS01000028">
    <property type="protein sequence ID" value="SCZ01088.1"/>
    <property type="molecule type" value="Genomic_DNA"/>
</dbReference>
<dbReference type="STRING" id="1120976.SAMN03080606_03553"/>
<evidence type="ECO:0000259" key="1">
    <source>
        <dbReference type="Pfam" id="PF01926"/>
    </source>
</evidence>
<evidence type="ECO:0000313" key="2">
    <source>
        <dbReference type="EMBL" id="SCZ01088.1"/>
    </source>
</evidence>
<dbReference type="Gene3D" id="3.40.50.300">
    <property type="entry name" value="P-loop containing nucleotide triphosphate hydrolases"/>
    <property type="match status" value="1"/>
</dbReference>
<evidence type="ECO:0000313" key="3">
    <source>
        <dbReference type="Proteomes" id="UP000198636"/>
    </source>
</evidence>
<feature type="domain" description="G" evidence="1">
    <location>
        <begin position="60"/>
        <end position="161"/>
    </location>
</feature>
<dbReference type="Pfam" id="PF01926">
    <property type="entry name" value="MMR_HSR1"/>
    <property type="match status" value="1"/>
</dbReference>
<dbReference type="Proteomes" id="UP000198636">
    <property type="component" value="Unassembled WGS sequence"/>
</dbReference>
<dbReference type="PANTHER" id="PTHR11702:SF31">
    <property type="entry name" value="MITOCHONDRIAL RIBOSOME-ASSOCIATED GTPASE 2"/>
    <property type="match status" value="1"/>
</dbReference>
<dbReference type="InterPro" id="IPR045086">
    <property type="entry name" value="OBG_GTPase"/>
</dbReference>
<dbReference type="PANTHER" id="PTHR11702">
    <property type="entry name" value="DEVELOPMENTALLY REGULATED GTP-BINDING PROTEIN-RELATED"/>
    <property type="match status" value="1"/>
</dbReference>
<gene>
    <name evidence="2" type="ORF">SAMN03080606_03553</name>
</gene>
<dbReference type="InterPro" id="IPR006073">
    <property type="entry name" value="GTP-bd"/>
</dbReference>
<dbReference type="GO" id="GO:0005525">
    <property type="term" value="F:GTP binding"/>
    <property type="evidence" value="ECO:0007669"/>
    <property type="project" value="InterPro"/>
</dbReference>
<keyword evidence="3" id="KW-1185">Reference proteome</keyword>
<name>A0A1G5KLW9_9FIRM</name>
<reference evidence="2 3" key="1">
    <citation type="submission" date="2016-10" db="EMBL/GenBank/DDBJ databases">
        <authorList>
            <person name="de Groot N.N."/>
        </authorList>
    </citation>
    <scope>NUCLEOTIDE SEQUENCE [LARGE SCALE GENOMIC DNA]</scope>
    <source>
        <strain evidence="2 3">DSM 18978</strain>
    </source>
</reference>
<organism evidence="2 3">
    <name type="scientific">Alkaliphilus peptidifermentans DSM 18978</name>
    <dbReference type="NCBI Taxonomy" id="1120976"/>
    <lineage>
        <taxon>Bacteria</taxon>
        <taxon>Bacillati</taxon>
        <taxon>Bacillota</taxon>
        <taxon>Clostridia</taxon>
        <taxon>Peptostreptococcales</taxon>
        <taxon>Natronincolaceae</taxon>
        <taxon>Alkaliphilus</taxon>
    </lineage>
</organism>
<accession>A0A1G5KLW9</accession>
<protein>
    <submittedName>
        <fullName evidence="2">Small GTP-binding protein domain-containing protein</fullName>
    </submittedName>
</protein>
<dbReference type="SUPFAM" id="SSF52540">
    <property type="entry name" value="P-loop containing nucleoside triphosphate hydrolases"/>
    <property type="match status" value="1"/>
</dbReference>
<sequence>MHMDGDNMKHCLLVGKPNVGKTSFFLNFASYLGVYKCELNFKDVEGRIIHKEYSIELAKKYLISQTPFKTKDICEINLSIPIYKGFQSFKLLDSSGLIDGISDNEDIRSSMTATIKALEETNIILHVIDASSIFLREINSISLIDDQINRYCKSKSSYCILSNKMDLEGSKKGYELLKNKYYDSYIIPISSVSGMGFKEVRMFVGRNL</sequence>